<feature type="compositionally biased region" description="Basic residues" evidence="1">
    <location>
        <begin position="27"/>
        <end position="46"/>
    </location>
</feature>
<evidence type="ECO:0000313" key="3">
    <source>
        <dbReference type="Proteomes" id="UP000005408"/>
    </source>
</evidence>
<protein>
    <submittedName>
        <fullName evidence="2">Uncharacterized protein</fullName>
    </submittedName>
</protein>
<dbReference type="EnsemblMetazoa" id="G7641.1">
    <property type="protein sequence ID" value="G7641.1:cds"/>
    <property type="gene ID" value="G7641"/>
</dbReference>
<keyword evidence="3" id="KW-1185">Reference proteome</keyword>
<evidence type="ECO:0000313" key="2">
    <source>
        <dbReference type="EnsemblMetazoa" id="G7641.1:cds"/>
    </source>
</evidence>
<feature type="region of interest" description="Disordered" evidence="1">
    <location>
        <begin position="1"/>
        <end position="50"/>
    </location>
</feature>
<evidence type="ECO:0000256" key="1">
    <source>
        <dbReference type="SAM" id="MobiDB-lite"/>
    </source>
</evidence>
<name>A0A8W8NRH8_MAGGI</name>
<feature type="compositionally biased region" description="Basic and acidic residues" evidence="1">
    <location>
        <begin position="1"/>
        <end position="26"/>
    </location>
</feature>
<dbReference type="PANTHER" id="PTHR46601">
    <property type="entry name" value="ULP_PROTEASE DOMAIN-CONTAINING PROTEIN"/>
    <property type="match status" value="1"/>
</dbReference>
<proteinExistence type="predicted"/>
<dbReference type="AlphaFoldDB" id="A0A8W8NRH8"/>
<reference evidence="2" key="1">
    <citation type="submission" date="2022-08" db="UniProtKB">
        <authorList>
            <consortium name="EnsemblMetazoa"/>
        </authorList>
    </citation>
    <scope>IDENTIFICATION</scope>
    <source>
        <strain evidence="2">05x7-T-G4-1.051#20</strain>
    </source>
</reference>
<dbReference type="PANTHER" id="PTHR46601:SF1">
    <property type="entry name" value="ADF-H DOMAIN-CONTAINING PROTEIN"/>
    <property type="match status" value="1"/>
</dbReference>
<dbReference type="Proteomes" id="UP000005408">
    <property type="component" value="Unassembled WGS sequence"/>
</dbReference>
<organism evidence="2 3">
    <name type="scientific">Magallana gigas</name>
    <name type="common">Pacific oyster</name>
    <name type="synonym">Crassostrea gigas</name>
    <dbReference type="NCBI Taxonomy" id="29159"/>
    <lineage>
        <taxon>Eukaryota</taxon>
        <taxon>Metazoa</taxon>
        <taxon>Spiralia</taxon>
        <taxon>Lophotrochozoa</taxon>
        <taxon>Mollusca</taxon>
        <taxon>Bivalvia</taxon>
        <taxon>Autobranchia</taxon>
        <taxon>Pteriomorphia</taxon>
        <taxon>Ostreida</taxon>
        <taxon>Ostreoidea</taxon>
        <taxon>Ostreidae</taxon>
        <taxon>Magallana</taxon>
    </lineage>
</organism>
<sequence>MSKTKKNDNDTMDTKMSPRERLEFYRNKKLQKRRQQKLASYHKNKTVKQTEQARPKDRHTCCCRYHVEIKSAFKSCMDFRKKIIKTNANDIGIDVQVFESISDVVDVTLCINLTLQCMKRQCAECGIHKLYLLPEETGDAETDETVKWEKFEKVEIKVKGNKTTKKLVLVKKESKHDQYFVHEVRKTISEYLASISYPVDTMHEFTDGCVAQYKSRHCFGNISNSSRDFGFKHFTRNYFETAHAKGPQDAAGGLLKRQADLAVLRGQAHIQNARDLYEFAVSNLTRTKSVCRRRLFRFLDFIPREGNLSFKPISNIRSVHQVIVDNSSPHIIIRELSCFCEKCRLQIYHECVNVQRIGQVQHHEMVKETNNTFDVEEDDEEVPLSEMVSKGQVIAVYADDPHHDYFLLKVQEAIQTLNSESTDAWGSTLPAGIKVITGLYYDNIDNKNLLSYKLIPRRRAVVPASAVVYICSEIDARANIVFDECVHLNILHAINDIIMSYK</sequence>
<accession>A0A8W8NRH8</accession>